<accession>A0AAE3FP74</accession>
<dbReference type="AlphaFoldDB" id="A0AAE3FP74"/>
<evidence type="ECO:0000313" key="2">
    <source>
        <dbReference type="EMBL" id="MCL9812358.1"/>
    </source>
</evidence>
<dbReference type="SUPFAM" id="SSF46785">
    <property type="entry name" value="Winged helix' DNA-binding domain"/>
    <property type="match status" value="1"/>
</dbReference>
<organism evidence="2 3">
    <name type="scientific">Natranaeroarchaeum aerophilus</name>
    <dbReference type="NCBI Taxonomy" id="2917711"/>
    <lineage>
        <taxon>Archaea</taxon>
        <taxon>Methanobacteriati</taxon>
        <taxon>Methanobacteriota</taxon>
        <taxon>Stenosarchaea group</taxon>
        <taxon>Halobacteria</taxon>
        <taxon>Halobacteriales</taxon>
        <taxon>Natronoarchaeaceae</taxon>
        <taxon>Natranaeroarchaeum</taxon>
    </lineage>
</organism>
<evidence type="ECO:0000259" key="1">
    <source>
        <dbReference type="Pfam" id="PF01978"/>
    </source>
</evidence>
<gene>
    <name evidence="2" type="ORF">AArcSt11_01665</name>
</gene>
<dbReference type="Gene3D" id="1.10.10.10">
    <property type="entry name" value="Winged helix-like DNA-binding domain superfamily/Winged helix DNA-binding domain"/>
    <property type="match status" value="1"/>
</dbReference>
<dbReference type="Pfam" id="PF01978">
    <property type="entry name" value="TrmB"/>
    <property type="match status" value="1"/>
</dbReference>
<name>A0AAE3FP74_9EURY</name>
<dbReference type="CDD" id="cd00090">
    <property type="entry name" value="HTH_ARSR"/>
    <property type="match status" value="1"/>
</dbReference>
<dbReference type="InterPro" id="IPR036390">
    <property type="entry name" value="WH_DNA-bd_sf"/>
</dbReference>
<keyword evidence="3" id="KW-1185">Reference proteome</keyword>
<dbReference type="RefSeq" id="WP_250593971.1">
    <property type="nucleotide sequence ID" value="NZ_JAKRVY010000001.1"/>
</dbReference>
<dbReference type="InterPro" id="IPR036388">
    <property type="entry name" value="WH-like_DNA-bd_sf"/>
</dbReference>
<evidence type="ECO:0000313" key="3">
    <source>
        <dbReference type="Proteomes" id="UP001202674"/>
    </source>
</evidence>
<protein>
    <submittedName>
        <fullName evidence="2">TrmB family transcriptional regulator</fullName>
    </submittedName>
</protein>
<proteinExistence type="predicted"/>
<dbReference type="InterPro" id="IPR002831">
    <property type="entry name" value="Tscrpt_reg_TrmB_N"/>
</dbReference>
<sequence>MSDTRDPDMRQLMEAAEPDFTVVMSCVFGVNEHVTRTYIRLLDQPGSTVEELADALDRDRSNVNRALTTLLDLGLATRERRLLDSGGYVYQYKAVPLPEAKEMLKEGLDAWAEQVHGVIEEFEEERGG</sequence>
<comment type="caution">
    <text evidence="2">The sequence shown here is derived from an EMBL/GenBank/DDBJ whole genome shotgun (WGS) entry which is preliminary data.</text>
</comment>
<reference evidence="2 3" key="1">
    <citation type="journal article" date="2022" name="Syst. Appl. Microbiol.">
        <title>Natronocalculus amylovorans gen. nov., sp. nov., and Natranaeroarchaeum aerophilus sp. nov., dominant culturable amylolytic natronoarchaea from hypersaline soda lakes in southwestern Siberia.</title>
        <authorList>
            <person name="Sorokin D.Y."/>
            <person name="Elcheninov A.G."/>
            <person name="Khizhniak T.V."/>
            <person name="Koenen M."/>
            <person name="Bale N.J."/>
            <person name="Damste J.S.S."/>
            <person name="Kublanov I.V."/>
        </authorList>
    </citation>
    <scope>NUCLEOTIDE SEQUENCE [LARGE SCALE GENOMIC DNA]</scope>
    <source>
        <strain evidence="2 3">AArc-St1-1</strain>
    </source>
</reference>
<dbReference type="EMBL" id="JAKRVY010000001">
    <property type="protein sequence ID" value="MCL9812358.1"/>
    <property type="molecule type" value="Genomic_DNA"/>
</dbReference>
<feature type="domain" description="Transcription regulator TrmB N-terminal" evidence="1">
    <location>
        <begin position="27"/>
        <end position="96"/>
    </location>
</feature>
<dbReference type="InterPro" id="IPR011991">
    <property type="entry name" value="ArsR-like_HTH"/>
</dbReference>
<dbReference type="Proteomes" id="UP001202674">
    <property type="component" value="Unassembled WGS sequence"/>
</dbReference>